<dbReference type="GO" id="GO:0006641">
    <property type="term" value="P:triglyceride metabolic process"/>
    <property type="evidence" value="ECO:0007669"/>
    <property type="project" value="TreeGrafter"/>
</dbReference>
<dbReference type="Pfam" id="PF00370">
    <property type="entry name" value="FGGY_N"/>
    <property type="match status" value="1"/>
</dbReference>
<evidence type="ECO:0000256" key="1">
    <source>
        <dbReference type="ARBA" id="ARBA00009156"/>
    </source>
</evidence>
<dbReference type="Gene3D" id="3.30.420.40">
    <property type="match status" value="2"/>
</dbReference>
<proteinExistence type="inferred from homology"/>
<dbReference type="EC" id="2.7.1.30" evidence="7"/>
<dbReference type="PANTHER" id="PTHR10196:SF68">
    <property type="entry name" value="GLYCEROL KINASE 5-RELATED"/>
    <property type="match status" value="1"/>
</dbReference>
<sequence>MTTAPIQRGILAIDEGTTSTRAAIVTESGDVPFISYRELETCSPTPGVVEQSFELLWEFTLEVLREAHANARELGITTVAVAIATQRATAGLWESATGRPYGRGMVWQDTRYAEQLCRLSGDWDTRLRTHTGRTAGVRSPYLWAAERIAAEADVSQAHERGTLRFGTVDTWLAWKLTGGRTHITSPTNVAACGGYDVETGGYYAEWIRTLGFPEELLAEIRDDGGEDLAVLDPDILGVELPIRALIGDQHGAILGLGCFDAGQSTCIHGTGSFIDQILSDRIPMDTTVPEAVTGTVAWRSGTTVHAVENFTAATGSALGWLCRQMRMFADPVEITELASHETLWSGPVPRFVPALTGTRLPVIDTRVRASISGMGLSTTRGQVAVGMLEGIAQSVAQSVDANIAVAGDRPAQLCVGGGLSKSDPLVQMQADLTGVPMLRYSDTDKATLRGTSYLAGLGLLWGSLQEAAQTMGTPEVFEPKLTQRQASEHTGAWRAAVAAELRDLDTSEPPVRRQPDATSAVSST</sequence>
<gene>
    <name evidence="7" type="ORF">BKA07_002093</name>
</gene>
<keyword evidence="2 7" id="KW-0808">Transferase</keyword>
<feature type="compositionally biased region" description="Basic and acidic residues" evidence="4">
    <location>
        <begin position="501"/>
        <end position="515"/>
    </location>
</feature>
<reference evidence="7 8" key="1">
    <citation type="submission" date="2020-03" db="EMBL/GenBank/DDBJ databases">
        <title>Sequencing the genomes of 1000 actinobacteria strains.</title>
        <authorList>
            <person name="Klenk H.-P."/>
        </authorList>
    </citation>
    <scope>NUCLEOTIDE SEQUENCE [LARGE SCALE GENOMIC DNA]</scope>
    <source>
        <strain evidence="7 8">DSM 18964</strain>
    </source>
</reference>
<dbReference type="InterPro" id="IPR018485">
    <property type="entry name" value="FGGY_C"/>
</dbReference>
<protein>
    <submittedName>
        <fullName evidence="7">Glycerol kinase</fullName>
        <ecNumber evidence="7">2.7.1.30</ecNumber>
    </submittedName>
</protein>
<dbReference type="Pfam" id="PF02782">
    <property type="entry name" value="FGGY_C"/>
    <property type="match status" value="1"/>
</dbReference>
<accession>A0A846S1Y8</accession>
<dbReference type="RefSeq" id="WP_167950832.1">
    <property type="nucleotide sequence ID" value="NZ_BAAAPQ010000007.1"/>
</dbReference>
<keyword evidence="3 7" id="KW-0418">Kinase</keyword>
<dbReference type="EMBL" id="JAATJN010000001">
    <property type="protein sequence ID" value="NJC57058.1"/>
    <property type="molecule type" value="Genomic_DNA"/>
</dbReference>
<feature type="region of interest" description="Disordered" evidence="4">
    <location>
        <begin position="501"/>
        <end position="524"/>
    </location>
</feature>
<comment type="similarity">
    <text evidence="1">Belongs to the FGGY kinase family.</text>
</comment>
<dbReference type="InterPro" id="IPR000577">
    <property type="entry name" value="Carb_kinase_FGGY"/>
</dbReference>
<feature type="domain" description="Carbohydrate kinase FGGY N-terminal" evidence="5">
    <location>
        <begin position="10"/>
        <end position="234"/>
    </location>
</feature>
<evidence type="ECO:0000313" key="8">
    <source>
        <dbReference type="Proteomes" id="UP000576792"/>
    </source>
</evidence>
<dbReference type="Proteomes" id="UP000576792">
    <property type="component" value="Unassembled WGS sequence"/>
</dbReference>
<dbReference type="PIRSF" id="PIRSF000538">
    <property type="entry name" value="GlpK"/>
    <property type="match status" value="1"/>
</dbReference>
<dbReference type="GO" id="GO:0004370">
    <property type="term" value="F:glycerol kinase activity"/>
    <property type="evidence" value="ECO:0007669"/>
    <property type="project" value="UniProtKB-EC"/>
</dbReference>
<evidence type="ECO:0000256" key="4">
    <source>
        <dbReference type="SAM" id="MobiDB-lite"/>
    </source>
</evidence>
<dbReference type="PANTHER" id="PTHR10196">
    <property type="entry name" value="SUGAR KINASE"/>
    <property type="match status" value="1"/>
</dbReference>
<evidence type="ECO:0000313" key="7">
    <source>
        <dbReference type="EMBL" id="NJC57058.1"/>
    </source>
</evidence>
<dbReference type="InterPro" id="IPR018484">
    <property type="entry name" value="FGGY_N"/>
</dbReference>
<organism evidence="7 8">
    <name type="scientific">Brevibacterium marinum</name>
    <dbReference type="NCBI Taxonomy" id="418643"/>
    <lineage>
        <taxon>Bacteria</taxon>
        <taxon>Bacillati</taxon>
        <taxon>Actinomycetota</taxon>
        <taxon>Actinomycetes</taxon>
        <taxon>Micrococcales</taxon>
        <taxon>Brevibacteriaceae</taxon>
        <taxon>Brevibacterium</taxon>
    </lineage>
</organism>
<evidence type="ECO:0000259" key="5">
    <source>
        <dbReference type="Pfam" id="PF00370"/>
    </source>
</evidence>
<keyword evidence="8" id="KW-1185">Reference proteome</keyword>
<evidence type="ECO:0000256" key="2">
    <source>
        <dbReference type="ARBA" id="ARBA00022679"/>
    </source>
</evidence>
<dbReference type="SUPFAM" id="SSF53067">
    <property type="entry name" value="Actin-like ATPase domain"/>
    <property type="match status" value="2"/>
</dbReference>
<feature type="domain" description="Carbohydrate kinase FGGY C-terminal" evidence="6">
    <location>
        <begin position="266"/>
        <end position="457"/>
    </location>
</feature>
<evidence type="ECO:0000259" key="6">
    <source>
        <dbReference type="Pfam" id="PF02782"/>
    </source>
</evidence>
<dbReference type="GO" id="GO:0006071">
    <property type="term" value="P:glycerol metabolic process"/>
    <property type="evidence" value="ECO:0007669"/>
    <property type="project" value="TreeGrafter"/>
</dbReference>
<evidence type="ECO:0000256" key="3">
    <source>
        <dbReference type="ARBA" id="ARBA00022777"/>
    </source>
</evidence>
<comment type="caution">
    <text evidence="7">The sequence shown here is derived from an EMBL/GenBank/DDBJ whole genome shotgun (WGS) entry which is preliminary data.</text>
</comment>
<dbReference type="AlphaFoldDB" id="A0A846S1Y8"/>
<name>A0A846S1Y8_9MICO</name>
<dbReference type="GO" id="GO:0046167">
    <property type="term" value="P:glycerol-3-phosphate biosynthetic process"/>
    <property type="evidence" value="ECO:0007669"/>
    <property type="project" value="TreeGrafter"/>
</dbReference>
<dbReference type="InterPro" id="IPR043129">
    <property type="entry name" value="ATPase_NBD"/>
</dbReference>